<dbReference type="EMBL" id="KZ819603">
    <property type="protein sequence ID" value="PWN35513.1"/>
    <property type="molecule type" value="Genomic_DNA"/>
</dbReference>
<keyword evidence="4" id="KW-1185">Reference proteome</keyword>
<protein>
    <submittedName>
        <fullName evidence="3">Uncharacterized protein</fullName>
    </submittedName>
</protein>
<sequence length="333" mass="36922">MNLTTFCLPLILLISLFYPASSSDSERARSAGSPRARAQRSQLKFSDSEGLILRRSQSDGNGSDGTESEGDSLRGSARGRSTSRSRSPVRSISRSRSTSPVSSSSSGGLTPIDLTDDAHSDHNRKVAPASMTYHNNMYGFYHQKTKYHTAIGNAYKSARVRTNKEGQKYDLEARKHYAESKSSEKKKMKHKGYFNGIMQGNLKPGTAKDHFDSVKVEKYPKIPKEAEAQRLIRDPNIKFNKQKGHFHLVAESVPQKQNDGQERGRRLNNRGSRASSARTTPTPRVRTPVSSDHSGSGSGSDNHSNHSNQGHSSDDLSEYVSQPKSGTRRRRRN</sequence>
<evidence type="ECO:0000313" key="3">
    <source>
        <dbReference type="EMBL" id="PWN35513.1"/>
    </source>
</evidence>
<dbReference type="Proteomes" id="UP000245771">
    <property type="component" value="Unassembled WGS sequence"/>
</dbReference>
<feature type="region of interest" description="Disordered" evidence="1">
    <location>
        <begin position="250"/>
        <end position="333"/>
    </location>
</feature>
<dbReference type="AlphaFoldDB" id="A0A316VGR7"/>
<feature type="chain" id="PRO_5016263825" evidence="2">
    <location>
        <begin position="23"/>
        <end position="333"/>
    </location>
</feature>
<feature type="compositionally biased region" description="Low complexity" evidence="1">
    <location>
        <begin position="73"/>
        <end position="109"/>
    </location>
</feature>
<dbReference type="InParanoid" id="A0A316VGR7"/>
<dbReference type="GeneID" id="37019501"/>
<gene>
    <name evidence="3" type="ORF">FA14DRAFT_154926</name>
</gene>
<feature type="compositionally biased region" description="Low complexity" evidence="1">
    <location>
        <begin position="30"/>
        <end position="41"/>
    </location>
</feature>
<name>A0A316VGR7_9BASI</name>
<proteinExistence type="predicted"/>
<organism evidence="3 4">
    <name type="scientific">Meira miltonrushii</name>
    <dbReference type="NCBI Taxonomy" id="1280837"/>
    <lineage>
        <taxon>Eukaryota</taxon>
        <taxon>Fungi</taxon>
        <taxon>Dikarya</taxon>
        <taxon>Basidiomycota</taxon>
        <taxon>Ustilaginomycotina</taxon>
        <taxon>Exobasidiomycetes</taxon>
        <taxon>Exobasidiales</taxon>
        <taxon>Brachybasidiaceae</taxon>
        <taxon>Meira</taxon>
    </lineage>
</organism>
<feature type="region of interest" description="Disordered" evidence="1">
    <location>
        <begin position="24"/>
        <end position="122"/>
    </location>
</feature>
<evidence type="ECO:0000256" key="1">
    <source>
        <dbReference type="SAM" id="MobiDB-lite"/>
    </source>
</evidence>
<evidence type="ECO:0000256" key="2">
    <source>
        <dbReference type="SAM" id="SignalP"/>
    </source>
</evidence>
<keyword evidence="2" id="KW-0732">Signal</keyword>
<evidence type="ECO:0000313" key="4">
    <source>
        <dbReference type="Proteomes" id="UP000245771"/>
    </source>
</evidence>
<feature type="signal peptide" evidence="2">
    <location>
        <begin position="1"/>
        <end position="22"/>
    </location>
</feature>
<accession>A0A316VGR7</accession>
<feature type="compositionally biased region" description="Low complexity" evidence="1">
    <location>
        <begin position="278"/>
        <end position="311"/>
    </location>
</feature>
<dbReference type="RefSeq" id="XP_025355815.1">
    <property type="nucleotide sequence ID" value="XM_025497720.1"/>
</dbReference>
<reference evidence="3 4" key="1">
    <citation type="journal article" date="2018" name="Mol. Biol. Evol.">
        <title>Broad Genomic Sampling Reveals a Smut Pathogenic Ancestry of the Fungal Clade Ustilaginomycotina.</title>
        <authorList>
            <person name="Kijpornyongpan T."/>
            <person name="Mondo S.J."/>
            <person name="Barry K."/>
            <person name="Sandor L."/>
            <person name="Lee J."/>
            <person name="Lipzen A."/>
            <person name="Pangilinan J."/>
            <person name="LaButti K."/>
            <person name="Hainaut M."/>
            <person name="Henrissat B."/>
            <person name="Grigoriev I.V."/>
            <person name="Spatafora J.W."/>
            <person name="Aime M.C."/>
        </authorList>
    </citation>
    <scope>NUCLEOTIDE SEQUENCE [LARGE SCALE GENOMIC DNA]</scope>
    <source>
        <strain evidence="3 4">MCA 3882</strain>
    </source>
</reference>